<accession>A0A7T4MVE8</accession>
<evidence type="ECO:0000313" key="1">
    <source>
        <dbReference type="EMBL" id="QQC60234.1"/>
    </source>
</evidence>
<gene>
    <name evidence="1" type="ORF">I6H58_04745</name>
</gene>
<proteinExistence type="predicted"/>
<evidence type="ECO:0000313" key="2">
    <source>
        <dbReference type="Proteomes" id="UP000595221"/>
    </source>
</evidence>
<protein>
    <submittedName>
        <fullName evidence="1">Uncharacterized protein</fullName>
    </submittedName>
</protein>
<dbReference type="InterPro" id="IPR036388">
    <property type="entry name" value="WH-like_DNA-bd_sf"/>
</dbReference>
<reference evidence="1 2" key="1">
    <citation type="submission" date="2020-12" db="EMBL/GenBank/DDBJ databases">
        <title>FDA dAtabase for Regulatory Grade micrObial Sequences (FDA-ARGOS): Supporting development and validation of Infectious Disease Dx tests.</title>
        <authorList>
            <person name="Sproer C."/>
            <person name="Gronow S."/>
            <person name="Severitt S."/>
            <person name="Schroder I."/>
            <person name="Tallon L."/>
            <person name="Sadzewicz L."/>
            <person name="Zhao X."/>
            <person name="Boylan J."/>
            <person name="Ott S."/>
            <person name="Bowen H."/>
            <person name="Vavikolanu K."/>
            <person name="Mehta A."/>
            <person name="Aluvathingal J."/>
            <person name="Nadendla S."/>
            <person name="Lowell S."/>
            <person name="Myers T."/>
            <person name="Yan Y."/>
            <person name="Sichtig H."/>
        </authorList>
    </citation>
    <scope>NUCLEOTIDE SEQUENCE [LARGE SCALE GENOMIC DNA]</scope>
    <source>
        <strain evidence="1 2">FDAARGOS_1001</strain>
    </source>
</reference>
<dbReference type="EMBL" id="CP066078">
    <property type="protein sequence ID" value="QQC60234.1"/>
    <property type="molecule type" value="Genomic_DNA"/>
</dbReference>
<dbReference type="Proteomes" id="UP000595221">
    <property type="component" value="Chromosome"/>
</dbReference>
<organism evidence="1 2">
    <name type="scientific">Rothia kristinae</name>
    <dbReference type="NCBI Taxonomy" id="37923"/>
    <lineage>
        <taxon>Bacteria</taxon>
        <taxon>Bacillati</taxon>
        <taxon>Actinomycetota</taxon>
        <taxon>Actinomycetes</taxon>
        <taxon>Micrococcales</taxon>
        <taxon>Micrococcaceae</taxon>
        <taxon>Rothia</taxon>
    </lineage>
</organism>
<name>A0A7T4MVE8_9MICC</name>
<dbReference type="RefSeq" id="WP_198490997.1">
    <property type="nucleotide sequence ID" value="NZ_CP066078.1"/>
</dbReference>
<sequence length="307" mass="32306">MTRDQARTITENIRQSLGLAHDLLMLAWQQRAWAALGYASWDAYVAGEFADLALRPPREDQPQTVTSMRAAGMSTRAISAATDLSEGTVRNRLREAASAGLEVIEGSTGTDGKRYAAPAPSREERSERIAALRAEGQTVRQIAAATGTSVGTVQATLHQPKADPTAGLPELSEELLNMPVEDLGIVPFVPRAQRQLTPRRSSAPAQAPSARTAVLAKAQTSLAQALGHLHEGLGTSDPLAAEELPTGFSADVIRALTGCVLAVKAVHEVAPDHVAGEEARGLLDAAVSALDEVLEQMGGAEDDAAQM</sequence>
<dbReference type="Gene3D" id="1.10.10.10">
    <property type="entry name" value="Winged helix-like DNA-binding domain superfamily/Winged helix DNA-binding domain"/>
    <property type="match status" value="1"/>
</dbReference>
<dbReference type="AlphaFoldDB" id="A0A7T4MVE8"/>